<accession>A0A9P6ZIF0</accession>
<reference evidence="1" key="1">
    <citation type="journal article" date="2020" name="New Phytol.">
        <title>Comparative genomics reveals dynamic genome evolution in host specialist ectomycorrhizal fungi.</title>
        <authorList>
            <person name="Lofgren L.A."/>
            <person name="Nguyen N.H."/>
            <person name="Vilgalys R."/>
            <person name="Ruytinx J."/>
            <person name="Liao H.L."/>
            <person name="Branco S."/>
            <person name="Kuo A."/>
            <person name="LaButti K."/>
            <person name="Lipzen A."/>
            <person name="Andreopoulos W."/>
            <person name="Pangilinan J."/>
            <person name="Riley R."/>
            <person name="Hundley H."/>
            <person name="Na H."/>
            <person name="Barry K."/>
            <person name="Grigoriev I.V."/>
            <person name="Stajich J.E."/>
            <person name="Kennedy P.G."/>
        </authorList>
    </citation>
    <scope>NUCLEOTIDE SEQUENCE</scope>
    <source>
        <strain evidence="1">DOB743</strain>
    </source>
</reference>
<dbReference type="AlphaFoldDB" id="A0A9P6ZIF0"/>
<dbReference type="EMBL" id="JABBWD010000090">
    <property type="protein sequence ID" value="KAG1767020.1"/>
    <property type="molecule type" value="Genomic_DNA"/>
</dbReference>
<proteinExistence type="predicted"/>
<sequence>MKIGSASSIPYAVLMVAVIWLWSTNKFAEQVAEIKFIHTRSSSHDHPQALALSLPLVVEHHGRWVTTTSLPLIVPSTLSLCYDYNCSSTYGCPKQLLEFSTSFYGFTTPLSHVPQLSQNVD</sequence>
<evidence type="ECO:0000313" key="1">
    <source>
        <dbReference type="EMBL" id="KAG1767020.1"/>
    </source>
</evidence>
<name>A0A9P6ZIF0_9AGAM</name>
<gene>
    <name evidence="1" type="ORF">EV702DRAFT_1147961</name>
</gene>
<comment type="caution">
    <text evidence="1">The sequence shown here is derived from an EMBL/GenBank/DDBJ whole genome shotgun (WGS) entry which is preliminary data.</text>
</comment>
<organism evidence="1 2">
    <name type="scientific">Suillus placidus</name>
    <dbReference type="NCBI Taxonomy" id="48579"/>
    <lineage>
        <taxon>Eukaryota</taxon>
        <taxon>Fungi</taxon>
        <taxon>Dikarya</taxon>
        <taxon>Basidiomycota</taxon>
        <taxon>Agaricomycotina</taxon>
        <taxon>Agaricomycetes</taxon>
        <taxon>Agaricomycetidae</taxon>
        <taxon>Boletales</taxon>
        <taxon>Suillineae</taxon>
        <taxon>Suillaceae</taxon>
        <taxon>Suillus</taxon>
    </lineage>
</organism>
<dbReference type="OrthoDB" id="10351978at2759"/>
<dbReference type="Proteomes" id="UP000714275">
    <property type="component" value="Unassembled WGS sequence"/>
</dbReference>
<evidence type="ECO:0000313" key="2">
    <source>
        <dbReference type="Proteomes" id="UP000714275"/>
    </source>
</evidence>
<protein>
    <submittedName>
        <fullName evidence="1">Uncharacterized protein</fullName>
    </submittedName>
</protein>
<keyword evidence="2" id="KW-1185">Reference proteome</keyword>